<evidence type="ECO:0000256" key="1">
    <source>
        <dbReference type="SAM" id="MobiDB-lite"/>
    </source>
</evidence>
<dbReference type="EMBL" id="BJWL01000015">
    <property type="protein sequence ID" value="GFZ02337.1"/>
    <property type="molecule type" value="Genomic_DNA"/>
</dbReference>
<dbReference type="Pfam" id="PF04195">
    <property type="entry name" value="Transposase_28"/>
    <property type="match status" value="1"/>
</dbReference>
<feature type="compositionally biased region" description="Low complexity" evidence="1">
    <location>
        <begin position="536"/>
        <end position="553"/>
    </location>
</feature>
<dbReference type="PROSITE" id="PS50878">
    <property type="entry name" value="RT_POL"/>
    <property type="match status" value="1"/>
</dbReference>
<accession>A0A7J0FV66</accession>
<evidence type="ECO:0000313" key="4">
    <source>
        <dbReference type="Proteomes" id="UP000585474"/>
    </source>
</evidence>
<proteinExistence type="predicted"/>
<dbReference type="OrthoDB" id="1938625at2759"/>
<dbReference type="InterPro" id="IPR007321">
    <property type="entry name" value="Transposase_28"/>
</dbReference>
<evidence type="ECO:0000259" key="2">
    <source>
        <dbReference type="PROSITE" id="PS50878"/>
    </source>
</evidence>
<dbReference type="PANTHER" id="PTHR33116">
    <property type="entry name" value="REVERSE TRANSCRIPTASE ZINC-BINDING DOMAIN-CONTAINING PROTEIN-RELATED-RELATED"/>
    <property type="match status" value="1"/>
</dbReference>
<dbReference type="AlphaFoldDB" id="A0A7J0FV66"/>
<feature type="region of interest" description="Disordered" evidence="1">
    <location>
        <begin position="532"/>
        <end position="622"/>
    </location>
</feature>
<keyword evidence="4" id="KW-1185">Reference proteome</keyword>
<name>A0A7J0FV66_9ERIC</name>
<sequence length="1110" mass="121583">MSKRLKLSDLAKVVAKKAATSASKGVVISEGSETTSGKRALDDGSKGKQVAQSPEPKKARIDTGASGASARPPVTSGAEKILAGGTPGGQEKVDRLTIDQVVTKFLHVVGQGVILGSSLAVRNRDFAEGALNQKAVAESAEMEMVRAQNRAIELEVPLPRRRRRGGSSPRMLMPEARWSINGLSRRHVDGKFNAGQVESAGKWSNGGNDGFYTSEIGTSRDLGRWAQLITALPCVYITGLTYSFAHFRCCRSAAPSLTRISPQTSRLSRLCPSIPTSEAELDNLGMTYSFPQGYDFGFLGMARRFLSAAKARWVAFYEAAFLAGLRFPIHPTIREILIHYKICPAQLSPNAWRSVICSLVIWRIFKRHLSCGEFRCLYSLSPLPDSGWYYFKARPEKTCSEDPEQRKGVEDEVFFCLGGRVGVSPGHGCQREFSTSSQILENTSCNKLPTLSEVDAKRMEAVFGKIEPGGYFEVSKVLNSRTFKRHFAGGAARHFSTSGGDKRPRAMRVSLVPARIQLNTWESSDGVKDPFTNLLSGTSGSSSDSGSDSIPDSELPPELRSDAMSARGKAVAEKAKKATAAKHPTKGVVIREKRAINARGRAAEAGTSSPTSDRESESMSNASVARRLLTGVIPASDKKEVDQLSENDLVAKSFHALGQAETRLAELNEEISRPGTEVDDLKATVAELTSKLAKAKELAIEDFKASEEFKAAVTDSAATYFGDGFEFCKRQLLHQFPNLGADVANMAMDPSFAEGEEATKEGGDHFNILKLGTPISTGMTDSVPKTMEYGVSPVGIRLVKAWTTVGGDFIAACKGIFPPQVRFLRQINHSALALIPKFKDADKVEDFRPIACCNVIYKVISKNHSLEELLRQYGRKRSSPRCILNVDLRKAFDSVDWNFIRDMLLALNFPSIFIGQRDLRQGDPLSPYLFVLRLEYLSRSLGDLKSNPNFNFHPRCGGLKITHLAYADDLILLLRGDTTSVSLIMDKLIWFGECSGLKISLSKSSFFSVDINPTDTEIIKRTIGFTQGIFPFRYLGIPVAASRLSIAQFSPFIDKISGYISGWAGASLSYKGRTELIKLVLQGMECFWLSILPIPAGVRNKVTQHCRNFL</sequence>
<protein>
    <recommendedName>
        <fullName evidence="2">Reverse transcriptase domain-containing protein</fullName>
    </recommendedName>
</protein>
<evidence type="ECO:0000313" key="3">
    <source>
        <dbReference type="EMBL" id="GFZ02337.1"/>
    </source>
</evidence>
<dbReference type="Proteomes" id="UP000585474">
    <property type="component" value="Unassembled WGS sequence"/>
</dbReference>
<dbReference type="InterPro" id="IPR000477">
    <property type="entry name" value="RT_dom"/>
</dbReference>
<feature type="region of interest" description="Disordered" evidence="1">
    <location>
        <begin position="20"/>
        <end position="90"/>
    </location>
</feature>
<comment type="caution">
    <text evidence="3">The sequence shown here is derived from an EMBL/GenBank/DDBJ whole genome shotgun (WGS) entry which is preliminary data.</text>
</comment>
<organism evidence="3 4">
    <name type="scientific">Actinidia rufa</name>
    <dbReference type="NCBI Taxonomy" id="165716"/>
    <lineage>
        <taxon>Eukaryota</taxon>
        <taxon>Viridiplantae</taxon>
        <taxon>Streptophyta</taxon>
        <taxon>Embryophyta</taxon>
        <taxon>Tracheophyta</taxon>
        <taxon>Spermatophyta</taxon>
        <taxon>Magnoliopsida</taxon>
        <taxon>eudicotyledons</taxon>
        <taxon>Gunneridae</taxon>
        <taxon>Pentapetalae</taxon>
        <taxon>asterids</taxon>
        <taxon>Ericales</taxon>
        <taxon>Actinidiaceae</taxon>
        <taxon>Actinidia</taxon>
    </lineage>
</organism>
<dbReference type="PANTHER" id="PTHR33116:SF80">
    <property type="entry name" value="REVERSE TRANSCRIPTASE ZINC-BINDING DOMAIN-CONTAINING PROTEIN"/>
    <property type="match status" value="1"/>
</dbReference>
<dbReference type="CDD" id="cd01650">
    <property type="entry name" value="RT_nLTR_like"/>
    <property type="match status" value="1"/>
</dbReference>
<feature type="domain" description="Reverse transcriptase" evidence="2">
    <location>
        <begin position="816"/>
        <end position="1039"/>
    </location>
</feature>
<reference evidence="3 4" key="1">
    <citation type="submission" date="2019-07" db="EMBL/GenBank/DDBJ databases">
        <title>De Novo Assembly of kiwifruit Actinidia rufa.</title>
        <authorList>
            <person name="Sugita-Konishi S."/>
            <person name="Sato K."/>
            <person name="Mori E."/>
            <person name="Abe Y."/>
            <person name="Kisaki G."/>
            <person name="Hamano K."/>
            <person name="Suezawa K."/>
            <person name="Otani M."/>
            <person name="Fukuda T."/>
            <person name="Manabe T."/>
            <person name="Gomi K."/>
            <person name="Tabuchi M."/>
            <person name="Akimitsu K."/>
            <person name="Kataoka I."/>
        </authorList>
    </citation>
    <scope>NUCLEOTIDE SEQUENCE [LARGE SCALE GENOMIC DNA]</scope>
    <source>
        <strain evidence="4">cv. Fuchu</strain>
    </source>
</reference>
<dbReference type="Pfam" id="PF00078">
    <property type="entry name" value="RVT_1"/>
    <property type="match status" value="1"/>
</dbReference>
<gene>
    <name evidence="3" type="ORF">Acr_15g0009450</name>
</gene>